<feature type="compositionally biased region" description="Basic residues" evidence="1">
    <location>
        <begin position="308"/>
        <end position="320"/>
    </location>
</feature>
<dbReference type="Proteomes" id="UP000708208">
    <property type="component" value="Unassembled WGS sequence"/>
</dbReference>
<comment type="caution">
    <text evidence="3">The sequence shown here is derived from an EMBL/GenBank/DDBJ whole genome shotgun (WGS) entry which is preliminary data.</text>
</comment>
<feature type="chain" id="PRO_5035300057" evidence="2">
    <location>
        <begin position="23"/>
        <end position="384"/>
    </location>
</feature>
<evidence type="ECO:0000256" key="1">
    <source>
        <dbReference type="SAM" id="MobiDB-lite"/>
    </source>
</evidence>
<feature type="region of interest" description="Disordered" evidence="1">
    <location>
        <begin position="238"/>
        <end position="384"/>
    </location>
</feature>
<sequence>MLQATRFLRIFLLLSLASLAPATDVFCDNVGSGDCTDTVVMPAMDDEDARGVFQGQLGYGTLLSYFTTMVPSQGTGRNKPLKFRFRFPYVEEQEPNRPPFVQPTWEIKDRMGFAEPPIWGKREPQRGKKEPNRGRQVPLRRGPPILETRSSDEIEDFNERKYQAYAEYYGLPYKANRDGTSGKKRNGNKNNKKKGTSNYSVQKKRGPCEDDLSHRGCVKYYDSHGNAHLYENHPFAEEEVTTTTSAPVVKKKKKKSSVKSRPKSTVSKRTGQNKLPQVVDPPINRNPPIVSSYSINRKNSNNRNPSGNKRKKNNRRKGQKKGSQVVGTPENHDDSLEGVDRETLQELYNRNHQPPRRYTYKVKGSSHGNRRVPYGTYSSAPAEY</sequence>
<evidence type="ECO:0000256" key="2">
    <source>
        <dbReference type="SAM" id="SignalP"/>
    </source>
</evidence>
<feature type="compositionally biased region" description="Basic residues" evidence="1">
    <location>
        <begin position="182"/>
        <end position="195"/>
    </location>
</feature>
<feature type="signal peptide" evidence="2">
    <location>
        <begin position="1"/>
        <end position="22"/>
    </location>
</feature>
<dbReference type="EMBL" id="CAJVCH010569951">
    <property type="protein sequence ID" value="CAG7833603.1"/>
    <property type="molecule type" value="Genomic_DNA"/>
</dbReference>
<reference evidence="3" key="1">
    <citation type="submission" date="2021-06" db="EMBL/GenBank/DDBJ databases">
        <authorList>
            <person name="Hodson N. C."/>
            <person name="Mongue J. A."/>
            <person name="Jaron S. K."/>
        </authorList>
    </citation>
    <scope>NUCLEOTIDE SEQUENCE</scope>
</reference>
<keyword evidence="4" id="KW-1185">Reference proteome</keyword>
<proteinExistence type="predicted"/>
<name>A0A8J2LKG3_9HEXA</name>
<accession>A0A8J2LKG3</accession>
<organism evidence="3 4">
    <name type="scientific">Allacma fusca</name>
    <dbReference type="NCBI Taxonomy" id="39272"/>
    <lineage>
        <taxon>Eukaryota</taxon>
        <taxon>Metazoa</taxon>
        <taxon>Ecdysozoa</taxon>
        <taxon>Arthropoda</taxon>
        <taxon>Hexapoda</taxon>
        <taxon>Collembola</taxon>
        <taxon>Symphypleona</taxon>
        <taxon>Sminthuridae</taxon>
        <taxon>Allacma</taxon>
    </lineage>
</organism>
<feature type="compositionally biased region" description="Basic residues" evidence="1">
    <location>
        <begin position="249"/>
        <end position="262"/>
    </location>
</feature>
<evidence type="ECO:0000313" key="3">
    <source>
        <dbReference type="EMBL" id="CAG7833603.1"/>
    </source>
</evidence>
<protein>
    <submittedName>
        <fullName evidence="3">Uncharacterized protein</fullName>
    </submittedName>
</protein>
<keyword evidence="2" id="KW-0732">Signal</keyword>
<feature type="region of interest" description="Disordered" evidence="1">
    <location>
        <begin position="115"/>
        <end position="154"/>
    </location>
</feature>
<evidence type="ECO:0000313" key="4">
    <source>
        <dbReference type="Proteomes" id="UP000708208"/>
    </source>
</evidence>
<feature type="compositionally biased region" description="Basic and acidic residues" evidence="1">
    <location>
        <begin position="330"/>
        <end position="344"/>
    </location>
</feature>
<feature type="region of interest" description="Disordered" evidence="1">
    <location>
        <begin position="173"/>
        <end position="213"/>
    </location>
</feature>
<feature type="compositionally biased region" description="Basic and acidic residues" evidence="1">
    <location>
        <begin position="120"/>
        <end position="133"/>
    </location>
</feature>
<dbReference type="AlphaFoldDB" id="A0A8J2LKG3"/>
<gene>
    <name evidence="3" type="ORF">AFUS01_LOCUS43210</name>
</gene>
<feature type="compositionally biased region" description="Low complexity" evidence="1">
    <location>
        <begin position="296"/>
        <end position="307"/>
    </location>
</feature>